<dbReference type="Pfam" id="PF13879">
    <property type="entry name" value="Hmw_CFAP97"/>
    <property type="match status" value="1"/>
</dbReference>
<organism evidence="2 3">
    <name type="scientific">Engystomops pustulosus</name>
    <name type="common">Tungara frog</name>
    <name type="synonym">Physalaemus pustulosus</name>
    <dbReference type="NCBI Taxonomy" id="76066"/>
    <lineage>
        <taxon>Eukaryota</taxon>
        <taxon>Metazoa</taxon>
        <taxon>Chordata</taxon>
        <taxon>Craniata</taxon>
        <taxon>Vertebrata</taxon>
        <taxon>Euteleostomi</taxon>
        <taxon>Amphibia</taxon>
        <taxon>Batrachia</taxon>
        <taxon>Anura</taxon>
        <taxon>Neobatrachia</taxon>
        <taxon>Hyloidea</taxon>
        <taxon>Leptodactylidae</taxon>
        <taxon>Leiuperinae</taxon>
        <taxon>Engystomops</taxon>
    </lineage>
</organism>
<dbReference type="Proteomes" id="UP000824782">
    <property type="component" value="Unassembled WGS sequence"/>
</dbReference>
<protein>
    <submittedName>
        <fullName evidence="2">Uncharacterized protein</fullName>
    </submittedName>
</protein>
<dbReference type="AlphaFoldDB" id="A0AAV7B2F3"/>
<comment type="similarity">
    <text evidence="1">Belongs to the CFAP97 family.</text>
</comment>
<dbReference type="InterPro" id="IPR038792">
    <property type="entry name" value="CFAP97D1/2"/>
</dbReference>
<evidence type="ECO:0000313" key="3">
    <source>
        <dbReference type="Proteomes" id="UP000824782"/>
    </source>
</evidence>
<dbReference type="EMBL" id="WNYA01000006">
    <property type="protein sequence ID" value="KAG8565851.1"/>
    <property type="molecule type" value="Genomic_DNA"/>
</dbReference>
<accession>A0AAV7B2F3</accession>
<name>A0AAV7B2F3_ENGPU</name>
<gene>
    <name evidence="2" type="ORF">GDO81_012998</name>
</gene>
<proteinExistence type="inferred from homology"/>
<keyword evidence="3" id="KW-1185">Reference proteome</keyword>
<comment type="caution">
    <text evidence="2">The sequence shown here is derived from an EMBL/GenBank/DDBJ whole genome shotgun (WGS) entry which is preliminary data.</text>
</comment>
<dbReference type="PANTHER" id="PTHR33768">
    <property type="entry name" value="MIP11318P"/>
    <property type="match status" value="1"/>
</dbReference>
<sequence length="67" mass="7930">MEQERLAVIEKENRLLMEKIAYIMRTRGVLDNWNNSLFRRLQGNICRTRLLTILSQGQIRGLRSSPE</sequence>
<evidence type="ECO:0000313" key="2">
    <source>
        <dbReference type="EMBL" id="KAG8565851.1"/>
    </source>
</evidence>
<dbReference type="InterPro" id="IPR029488">
    <property type="entry name" value="Hmw/CFAP97"/>
</dbReference>
<reference evidence="2" key="1">
    <citation type="thesis" date="2020" institute="ProQuest LLC" country="789 East Eisenhower Parkway, Ann Arbor, MI, USA">
        <title>Comparative Genomics and Chromosome Evolution.</title>
        <authorList>
            <person name="Mudd A.B."/>
        </authorList>
    </citation>
    <scope>NUCLEOTIDE SEQUENCE</scope>
    <source>
        <strain evidence="2">237g6f4</strain>
        <tissue evidence="2">Blood</tissue>
    </source>
</reference>
<evidence type="ECO:0000256" key="1">
    <source>
        <dbReference type="ARBA" id="ARBA00008315"/>
    </source>
</evidence>
<dbReference type="PANTHER" id="PTHR33768:SF3">
    <property type="entry name" value="MIP11318P"/>
    <property type="match status" value="1"/>
</dbReference>